<evidence type="ECO:0000313" key="4">
    <source>
        <dbReference type="EMBL" id="KAK7231823.1"/>
    </source>
</evidence>
<comment type="similarity">
    <text evidence="1">Belongs to the proteasome subunit S9 family.</text>
</comment>
<dbReference type="SMART" id="SM00088">
    <property type="entry name" value="PINT"/>
    <property type="match status" value="1"/>
</dbReference>
<dbReference type="InterPro" id="IPR000717">
    <property type="entry name" value="PCI_dom"/>
</dbReference>
<evidence type="ECO:0000256" key="2">
    <source>
        <dbReference type="ARBA" id="ARBA00022942"/>
    </source>
</evidence>
<gene>
    <name evidence="4" type="primary">PSMD11</name>
    <name evidence="4" type="ORF">SO694_00082023</name>
</gene>
<evidence type="ECO:0000259" key="3">
    <source>
        <dbReference type="PROSITE" id="PS50250"/>
    </source>
</evidence>
<accession>A0ABR1FJ47</accession>
<dbReference type="Proteomes" id="UP001363151">
    <property type="component" value="Unassembled WGS sequence"/>
</dbReference>
<dbReference type="Pfam" id="PF18055">
    <property type="entry name" value="RPN6_N"/>
    <property type="match status" value="1"/>
</dbReference>
<dbReference type="InterPro" id="IPR040773">
    <property type="entry name" value="Rpn6_N"/>
</dbReference>
<name>A0ABR1FJ47_AURAN</name>
<protein>
    <submittedName>
        <fullName evidence="4">Non-ATPase proteasome 26S subunit</fullName>
    </submittedName>
</protein>
<dbReference type="Pfam" id="PF01399">
    <property type="entry name" value="PCI"/>
    <property type="match status" value="1"/>
</dbReference>
<evidence type="ECO:0000313" key="5">
    <source>
        <dbReference type="Proteomes" id="UP001363151"/>
    </source>
</evidence>
<dbReference type="GO" id="GO:0000502">
    <property type="term" value="C:proteasome complex"/>
    <property type="evidence" value="ECO:0007669"/>
    <property type="project" value="UniProtKB-KW"/>
</dbReference>
<feature type="domain" description="PCI" evidence="3">
    <location>
        <begin position="217"/>
        <end position="412"/>
    </location>
</feature>
<dbReference type="PANTHER" id="PTHR10678">
    <property type="entry name" value="26S PROTEASOME NON-ATPASE REGULATORY SUBUNIT 11/COP9 SIGNALOSOME COMPLEX SUBUNIT 2"/>
    <property type="match status" value="1"/>
</dbReference>
<dbReference type="InterPro" id="IPR050871">
    <property type="entry name" value="26S_Proteasome/COP9_Components"/>
</dbReference>
<dbReference type="SMART" id="SM00753">
    <property type="entry name" value="PAM"/>
    <property type="match status" value="1"/>
</dbReference>
<evidence type="ECO:0000256" key="1">
    <source>
        <dbReference type="ARBA" id="ARBA00007454"/>
    </source>
</evidence>
<keyword evidence="5" id="KW-1185">Reference proteome</keyword>
<reference evidence="4 5" key="1">
    <citation type="submission" date="2024-03" db="EMBL/GenBank/DDBJ databases">
        <title>Aureococcus anophagefferens CCMP1851 and Kratosvirus quantuckense: Draft genome of a second virus-susceptible host strain in the model system.</title>
        <authorList>
            <person name="Chase E."/>
            <person name="Truchon A.R."/>
            <person name="Schepens W."/>
            <person name="Wilhelm S.W."/>
        </authorList>
    </citation>
    <scope>NUCLEOTIDE SEQUENCE [LARGE SCALE GENOMIC DNA]</scope>
    <source>
        <strain evidence="4 5">CCMP1851</strain>
    </source>
</reference>
<comment type="caution">
    <text evidence="4">The sequence shown here is derived from an EMBL/GenBank/DDBJ whole genome shotgun (WGS) entry which is preliminary data.</text>
</comment>
<proteinExistence type="inferred from homology"/>
<dbReference type="InterPro" id="IPR036390">
    <property type="entry name" value="WH_DNA-bd_sf"/>
</dbReference>
<organism evidence="4 5">
    <name type="scientific">Aureococcus anophagefferens</name>
    <name type="common">Harmful bloom alga</name>
    <dbReference type="NCBI Taxonomy" id="44056"/>
    <lineage>
        <taxon>Eukaryota</taxon>
        <taxon>Sar</taxon>
        <taxon>Stramenopiles</taxon>
        <taxon>Ochrophyta</taxon>
        <taxon>Pelagophyceae</taxon>
        <taxon>Pelagomonadales</taxon>
        <taxon>Pelagomonadaceae</taxon>
        <taxon>Aureococcus</taxon>
    </lineage>
</organism>
<dbReference type="EMBL" id="JBBJCI010000373">
    <property type="protein sequence ID" value="KAK7231823.1"/>
    <property type="molecule type" value="Genomic_DNA"/>
</dbReference>
<dbReference type="SUPFAM" id="SSF46785">
    <property type="entry name" value="Winged helix' DNA-binding domain"/>
    <property type="match status" value="1"/>
</dbReference>
<keyword evidence="2 4" id="KW-0647">Proteasome</keyword>
<sequence>MAAMDTSADPEEDPMQAAFDAASELQGAAKSDALVAILTGFADAPLGEAGVRLKEDCIYALATLNVGSGNFDFVVGLLSTAAPFFALVAKAKVAKIVRRLLEIVGESGPGTLDLQADLCGRVIAWCVAEKRTFLRQRVECRLVAIDFERAKYDAALTLVNRLLRELKKLDDKQLLVETHLSEARLHAALQNIPKAKAALTAARANGNAVYVGPSLQAQLDEMSGTLHCEEQDYHTAHSYFLEAYEGYDGLDDGPRATRCLKYMLLCQILQEPEPGSARSATASLDAATAAATSKQYVKYAGPQLDAMAGVARAAKARSLEAFEATTSRYGAELQADLLIKHHLGLLYDTILENNLAKIIEPFSCVEIDRVAELIALPKPKVEKKLAQMILDKKLTGVLAQGEGRLMLHTEPNEDPTYEASLAVIKNTADVVESLFGRAEALDS</sequence>
<dbReference type="Gene3D" id="1.25.40.570">
    <property type="match status" value="1"/>
</dbReference>
<dbReference type="PROSITE" id="PS50250">
    <property type="entry name" value="PCI"/>
    <property type="match status" value="1"/>
</dbReference>